<evidence type="ECO:0000256" key="1">
    <source>
        <dbReference type="SAM" id="Phobius"/>
    </source>
</evidence>
<dbReference type="AlphaFoldDB" id="A0A6V8NII7"/>
<evidence type="ECO:0000313" key="2">
    <source>
        <dbReference type="EMBL" id="GFP19194.1"/>
    </source>
</evidence>
<name>A0A6V8NII7_9ACTN</name>
<accession>A0A6V8NII7</accession>
<reference evidence="2 3" key="1">
    <citation type="journal article" date="2020" name="Front. Microbiol.">
        <title>Single-cell genomics of novel Actinobacteria with the Wood-Ljungdahl pathway discovered in a serpentinizing system.</title>
        <authorList>
            <person name="Merino N."/>
            <person name="Kawai M."/>
            <person name="Boyd E.S."/>
            <person name="Colman D.R."/>
            <person name="McGlynn S.E."/>
            <person name="Nealson K.H."/>
            <person name="Kurokawa K."/>
            <person name="Hongoh Y."/>
        </authorList>
    </citation>
    <scope>NUCLEOTIDE SEQUENCE [LARGE SCALE GENOMIC DNA]</scope>
    <source>
        <strain evidence="2 3">S03</strain>
    </source>
</reference>
<gene>
    <name evidence="2" type="ORF">HKBW3S03_00699</name>
</gene>
<proteinExistence type="predicted"/>
<sequence length="35" mass="3830">MMHDEIQIDTHALTGVVLVTIQAPLVLCLPYLALP</sequence>
<keyword evidence="1" id="KW-0812">Transmembrane</keyword>
<keyword evidence="1" id="KW-1133">Transmembrane helix</keyword>
<feature type="transmembrane region" description="Helical" evidence="1">
    <location>
        <begin position="12"/>
        <end position="33"/>
    </location>
</feature>
<dbReference type="EMBL" id="BLRU01000046">
    <property type="protein sequence ID" value="GFP19194.1"/>
    <property type="molecule type" value="Genomic_DNA"/>
</dbReference>
<keyword evidence="1" id="KW-0472">Membrane</keyword>
<organism evidence="2 3">
    <name type="scientific">Candidatus Hakubella thermalkaliphila</name>
    <dbReference type="NCBI Taxonomy" id="2754717"/>
    <lineage>
        <taxon>Bacteria</taxon>
        <taxon>Bacillati</taxon>
        <taxon>Actinomycetota</taxon>
        <taxon>Actinomycetota incertae sedis</taxon>
        <taxon>Candidatus Hakubellales</taxon>
        <taxon>Candidatus Hakubellaceae</taxon>
        <taxon>Candidatus Hakubella</taxon>
    </lineage>
</organism>
<evidence type="ECO:0000313" key="3">
    <source>
        <dbReference type="Proteomes" id="UP000574717"/>
    </source>
</evidence>
<comment type="caution">
    <text evidence="2">The sequence shown here is derived from an EMBL/GenBank/DDBJ whole genome shotgun (WGS) entry which is preliminary data.</text>
</comment>
<protein>
    <submittedName>
        <fullName evidence="2">Uncharacterized protein</fullName>
    </submittedName>
</protein>
<feature type="non-terminal residue" evidence="2">
    <location>
        <position position="35"/>
    </location>
</feature>
<dbReference type="Proteomes" id="UP000574717">
    <property type="component" value="Unassembled WGS sequence"/>
</dbReference>